<reference evidence="2 3" key="1">
    <citation type="submission" date="2022-10" db="EMBL/GenBank/DDBJ databases">
        <title>Genomic of Burkholderia cepacia PN-1.</title>
        <authorList>
            <person name="Yang Y."/>
            <person name="Guan H."/>
            <person name="Huang J."/>
        </authorList>
    </citation>
    <scope>NUCLEOTIDE SEQUENCE [LARGE SCALE GENOMIC DNA]</scope>
    <source>
        <strain evidence="2 3">PN-1</strain>
    </source>
</reference>
<feature type="region of interest" description="Disordered" evidence="1">
    <location>
        <begin position="295"/>
        <end position="314"/>
    </location>
</feature>
<name>A0ABZ3DD25_9BURK</name>
<feature type="region of interest" description="Disordered" evidence="1">
    <location>
        <begin position="1"/>
        <end position="30"/>
    </location>
</feature>
<feature type="compositionally biased region" description="Low complexity" evidence="1">
    <location>
        <begin position="1"/>
        <end position="29"/>
    </location>
</feature>
<evidence type="ECO:0000313" key="2">
    <source>
        <dbReference type="EMBL" id="XAE46571.1"/>
    </source>
</evidence>
<accession>A0ABZ3DD25</accession>
<sequence>MRTTRAAGSGSVANASSSSSESDVDSNLSTQAQLGGRATFADQRFEALNRPQSTRQAIEQRGYTRTLAGLDALRADADGTKLADKAFVAKFAMDQLYSAGLKPKLGGSLASHLHGAPKEPKDVDIEMQSAAELDAAIKHLSGRFHYEGESIKVRAHQDDIEEGVGALLDVKLERSDNRTSSTHVGIDLVNENIPAFNREVVAPERTGSPAVGTADTFRLVVNAIDRHLNKPNTSEAKRDASTVHHLLKSKGYRVTDASHWQAIHDGVASRIRDPRDVAVYMGELRAMLTEYADERGNRSKHHKTRKKTDGCTTM</sequence>
<evidence type="ECO:0008006" key="4">
    <source>
        <dbReference type="Google" id="ProtNLM"/>
    </source>
</evidence>
<organism evidence="2 3">
    <name type="scientific">Burkholderia arboris</name>
    <dbReference type="NCBI Taxonomy" id="488730"/>
    <lineage>
        <taxon>Bacteria</taxon>
        <taxon>Pseudomonadati</taxon>
        <taxon>Pseudomonadota</taxon>
        <taxon>Betaproteobacteria</taxon>
        <taxon>Burkholderiales</taxon>
        <taxon>Burkholderiaceae</taxon>
        <taxon>Burkholderia</taxon>
        <taxon>Burkholderia cepacia complex</taxon>
    </lineage>
</organism>
<evidence type="ECO:0000256" key="1">
    <source>
        <dbReference type="SAM" id="MobiDB-lite"/>
    </source>
</evidence>
<dbReference type="EMBL" id="CP109821">
    <property type="protein sequence ID" value="XAE46571.1"/>
    <property type="molecule type" value="Genomic_DNA"/>
</dbReference>
<keyword evidence="3" id="KW-1185">Reference proteome</keyword>
<gene>
    <name evidence="2" type="ORF">OHZ10_09340</name>
</gene>
<proteinExistence type="predicted"/>
<dbReference type="Proteomes" id="UP001448498">
    <property type="component" value="Chromosome 1"/>
</dbReference>
<evidence type="ECO:0000313" key="3">
    <source>
        <dbReference type="Proteomes" id="UP001448498"/>
    </source>
</evidence>
<protein>
    <recommendedName>
        <fullName evidence="4">Nucleotidyl transferase AbiEii/AbiGii toxin family protein</fullName>
    </recommendedName>
</protein>
<dbReference type="RefSeq" id="WP_155627135.1">
    <property type="nucleotide sequence ID" value="NZ_CP101524.1"/>
</dbReference>